<feature type="compositionally biased region" description="Low complexity" evidence="1">
    <location>
        <begin position="59"/>
        <end position="83"/>
    </location>
</feature>
<sequence>MAALPVESSWRMVDGEHDSFDTSIVPIAFGLGSDDGDEDPFISSSGAPSQQSATGPGARSSGGRLGLGTRTVSSASRGGASSSQEDHISLGEESFSGSIGGASAGGGSFGGSQDDDIHSFLRKAENDERVLLRSPFQPSLPSSVRQSPLSVMSNASRTVNKGTESTSSNHNNSRLDRQSYQTPEPEFRMPTIGMDGSLHTDAAGLPLGQRLPGISSAFHVSDTGSPALRRRREWTNKRSNKRHGQAESESMDSAPTRTSTAAWAGRLLVLLPLLSLAVAYGVPLLAQDLVSTTVGTVCSLPGIPQVSLSFCPPSATSNTPPSFPLQDSDDVTDASQEADRQEAETGNYWGIRNRFNYDKQQAEAVEDPVAPLSPVVNLARSVGDLMRAQTQLAAIVRQHILGNRGSGRTDSGGPAIPPAQDSWLVPRAQTKNLRMAAQMQQSKAQQKNTATLLVVELDAYLESAKHVSIALTRLQTGAAAVAADTLAYRSRQTQAQLRRMAAAVSRTQDNASGESDGWLARMFSGSSSANASAGRRRASLLETYRHHTDAVLSKLQLRVDEAEAVLKALEGTNGHLTGVQSYVTTRRDELVGASAFKTQPESPNSLKSIGSSTGGGPGGDPMLDTSGGVFSWLWSVLFGSSHEITPSTPSGTGKISQAAQTWSGYANTLQHLREDHDAAVTRAVDTLDELAAVRDTLRDLQLQFSDGSEGDSTRVARDDGDLDLWLHMDIVDAGIHDLEKAGR</sequence>
<feature type="region of interest" description="Disordered" evidence="1">
    <location>
        <begin position="595"/>
        <end position="622"/>
    </location>
</feature>
<reference evidence="2 3" key="1">
    <citation type="submission" date="2024-01" db="EMBL/GenBank/DDBJ databases">
        <authorList>
            <person name="Allen C."/>
            <person name="Tagirdzhanova G."/>
        </authorList>
    </citation>
    <scope>NUCLEOTIDE SEQUENCE [LARGE SCALE GENOMIC DNA]</scope>
</reference>
<feature type="compositionally biased region" description="Polar residues" evidence="1">
    <location>
        <begin position="136"/>
        <end position="182"/>
    </location>
</feature>
<name>A0ABP0AXW1_9PEZI</name>
<gene>
    <name evidence="2" type="ORF">SBRCBS47491_001330</name>
</gene>
<evidence type="ECO:0000313" key="2">
    <source>
        <dbReference type="EMBL" id="CAK7212042.1"/>
    </source>
</evidence>
<feature type="compositionally biased region" description="Polar residues" evidence="1">
    <location>
        <begin position="596"/>
        <end position="607"/>
    </location>
</feature>
<feature type="compositionally biased region" description="Basic residues" evidence="1">
    <location>
        <begin position="228"/>
        <end position="243"/>
    </location>
</feature>
<proteinExistence type="predicted"/>
<feature type="compositionally biased region" description="Polar residues" evidence="1">
    <location>
        <begin position="42"/>
        <end position="54"/>
    </location>
</feature>
<feature type="region of interest" description="Disordered" evidence="1">
    <location>
        <begin position="27"/>
        <end position="116"/>
    </location>
</feature>
<feature type="region of interest" description="Disordered" evidence="1">
    <location>
        <begin position="133"/>
        <end position="185"/>
    </location>
</feature>
<dbReference type="EMBL" id="CAWUHC010000007">
    <property type="protein sequence ID" value="CAK7212042.1"/>
    <property type="molecule type" value="Genomic_DNA"/>
</dbReference>
<comment type="caution">
    <text evidence="2">The sequence shown here is derived from an EMBL/GenBank/DDBJ whole genome shotgun (WGS) entry which is preliminary data.</text>
</comment>
<evidence type="ECO:0000256" key="1">
    <source>
        <dbReference type="SAM" id="MobiDB-lite"/>
    </source>
</evidence>
<organism evidence="2 3">
    <name type="scientific">Sporothrix bragantina</name>
    <dbReference type="NCBI Taxonomy" id="671064"/>
    <lineage>
        <taxon>Eukaryota</taxon>
        <taxon>Fungi</taxon>
        <taxon>Dikarya</taxon>
        <taxon>Ascomycota</taxon>
        <taxon>Pezizomycotina</taxon>
        <taxon>Sordariomycetes</taxon>
        <taxon>Sordariomycetidae</taxon>
        <taxon>Ophiostomatales</taxon>
        <taxon>Ophiostomataceae</taxon>
        <taxon>Sporothrix</taxon>
    </lineage>
</organism>
<keyword evidence="3" id="KW-1185">Reference proteome</keyword>
<feature type="compositionally biased region" description="Gly residues" evidence="1">
    <location>
        <begin position="98"/>
        <end position="110"/>
    </location>
</feature>
<feature type="region of interest" description="Disordered" evidence="1">
    <location>
        <begin position="313"/>
        <end position="345"/>
    </location>
</feature>
<dbReference type="Proteomes" id="UP001642406">
    <property type="component" value="Unassembled WGS sequence"/>
</dbReference>
<accession>A0ABP0AXW1</accession>
<evidence type="ECO:0000313" key="3">
    <source>
        <dbReference type="Proteomes" id="UP001642406"/>
    </source>
</evidence>
<feature type="region of interest" description="Disordered" evidence="1">
    <location>
        <begin position="216"/>
        <end position="255"/>
    </location>
</feature>
<protein>
    <submittedName>
        <fullName evidence="2">Uncharacterized protein</fullName>
    </submittedName>
</protein>